<keyword evidence="1 2" id="KW-0732">Signal</keyword>
<accession>A0ABX7T1N8</accession>
<dbReference type="PANTHER" id="PTHR30069">
    <property type="entry name" value="TONB-DEPENDENT OUTER MEMBRANE RECEPTOR"/>
    <property type="match status" value="1"/>
</dbReference>
<dbReference type="SUPFAM" id="SSF56935">
    <property type="entry name" value="Porins"/>
    <property type="match status" value="1"/>
</dbReference>
<evidence type="ECO:0000256" key="1">
    <source>
        <dbReference type="ARBA" id="ARBA00022729"/>
    </source>
</evidence>
<reference evidence="4 5" key="1">
    <citation type="submission" date="2021-03" db="EMBL/GenBank/DDBJ databases">
        <title>Complete genome of Parasphingorhabdus_sp.JHSY0214.</title>
        <authorList>
            <person name="Yoo J.H."/>
            <person name="Bae J.W."/>
        </authorList>
    </citation>
    <scope>NUCLEOTIDE SEQUENCE [LARGE SCALE GENOMIC DNA]</scope>
    <source>
        <strain evidence="4 5">JHSY0214</strain>
    </source>
</reference>
<keyword evidence="5" id="KW-1185">Reference proteome</keyword>
<evidence type="ECO:0000256" key="2">
    <source>
        <dbReference type="SAM" id="SignalP"/>
    </source>
</evidence>
<dbReference type="Pfam" id="PF07715">
    <property type="entry name" value="Plug"/>
    <property type="match status" value="1"/>
</dbReference>
<organism evidence="4 5">
    <name type="scientific">Parasphingorhabdus cellanae</name>
    <dbReference type="NCBI Taxonomy" id="2806553"/>
    <lineage>
        <taxon>Bacteria</taxon>
        <taxon>Pseudomonadati</taxon>
        <taxon>Pseudomonadota</taxon>
        <taxon>Alphaproteobacteria</taxon>
        <taxon>Sphingomonadales</taxon>
        <taxon>Sphingomonadaceae</taxon>
        <taxon>Parasphingorhabdus</taxon>
    </lineage>
</organism>
<dbReference type="RefSeq" id="WP_207987309.1">
    <property type="nucleotide sequence ID" value="NZ_CP071794.1"/>
</dbReference>
<dbReference type="InterPro" id="IPR012910">
    <property type="entry name" value="Plug_dom"/>
</dbReference>
<feature type="chain" id="PRO_5045147983" evidence="2">
    <location>
        <begin position="29"/>
        <end position="703"/>
    </location>
</feature>
<evidence type="ECO:0000259" key="3">
    <source>
        <dbReference type="Pfam" id="PF07715"/>
    </source>
</evidence>
<name>A0ABX7T1N8_9SPHN</name>
<proteinExistence type="predicted"/>
<feature type="signal peptide" evidence="2">
    <location>
        <begin position="1"/>
        <end position="28"/>
    </location>
</feature>
<evidence type="ECO:0000313" key="5">
    <source>
        <dbReference type="Proteomes" id="UP000663923"/>
    </source>
</evidence>
<dbReference type="Gene3D" id="2.170.130.10">
    <property type="entry name" value="TonB-dependent receptor, plug domain"/>
    <property type="match status" value="1"/>
</dbReference>
<evidence type="ECO:0000313" key="4">
    <source>
        <dbReference type="EMBL" id="QTD55471.1"/>
    </source>
</evidence>
<dbReference type="EMBL" id="CP071794">
    <property type="protein sequence ID" value="QTD55471.1"/>
    <property type="molecule type" value="Genomic_DNA"/>
</dbReference>
<dbReference type="InterPro" id="IPR037066">
    <property type="entry name" value="Plug_dom_sf"/>
</dbReference>
<protein>
    <submittedName>
        <fullName evidence="4">TonB-dependent receptor plug domain-containing protein</fullName>
    </submittedName>
</protein>
<dbReference type="PANTHER" id="PTHR30069:SF29">
    <property type="entry name" value="HEMOGLOBIN AND HEMOGLOBIN-HAPTOGLOBIN-BINDING PROTEIN 1-RELATED"/>
    <property type="match status" value="1"/>
</dbReference>
<keyword evidence="4" id="KW-0675">Receptor</keyword>
<dbReference type="Proteomes" id="UP000663923">
    <property type="component" value="Chromosome"/>
</dbReference>
<sequence length="703" mass="77557">MIKANWLRVSAAISALTASIAISSPTSAQTETTAPTATSNNLQPRIENGRQVYDASQFSRFNPRTALDIVSQVPGFIIDTGDDEARGLGQADENVLINGARIAGKNNDAFTVLGRISAANVMRVEIVDGATLSISGLSGQVLNLVTNSDETTGITGNFKWRPQWRRAGDNWFAGEASISGRLFNGDFTIAVENDAFRNGAQGPERITNGSGGLLFLRDEVARTRGDRPSINVSYNRTSTAGSVFNISGEYGLNHFRQRVDTLRTQPDTPDIIELFTGREREWNAEFSADYEFNLGGGRLKLIGLQRLEHSPTEDFFSRTFTDGITPTLISAFDRTVDEGESVLRAEYGWKTSSGTDWGFSLEGAYNFLESEAQLSNGDLDNSNTKVEEKRAELITTYGRPLSDNLTLQATLGGEYSEISQGDLSRSFVRPKGSVALAWRPVDDFDLSVKLSREVDQLDFFDFIASVEVSNDVIDAGNPDLVPPQKWRAEMEATKKLGAFGSATVTLFGEKISDIVDTVPRGPAAEARGNIDSADRFGIELVSTLLFDPIGWQGAKLDIEVEAAKSSVRDPITFRNRRIGQDDIYSYEITLRHDIPNSDWAWGAGIEDFDDVGNIRLDQIADFDTRAPYSWVFIEHKDVFGLTVNANLGNLFDRGERFVRTAYGLLDEDTGEFTRLRRDGPIGFIENRNRKFGLIYRLTISGSF</sequence>
<feature type="domain" description="TonB-dependent receptor plug" evidence="3">
    <location>
        <begin position="50"/>
        <end position="136"/>
    </location>
</feature>
<dbReference type="InterPro" id="IPR039426">
    <property type="entry name" value="TonB-dep_rcpt-like"/>
</dbReference>
<gene>
    <name evidence="4" type="ORF">J4G78_14855</name>
</gene>